<organism evidence="2 3">
    <name type="scientific">Cylindrotheca closterium</name>
    <dbReference type="NCBI Taxonomy" id="2856"/>
    <lineage>
        <taxon>Eukaryota</taxon>
        <taxon>Sar</taxon>
        <taxon>Stramenopiles</taxon>
        <taxon>Ochrophyta</taxon>
        <taxon>Bacillariophyta</taxon>
        <taxon>Bacillariophyceae</taxon>
        <taxon>Bacillariophycidae</taxon>
        <taxon>Bacillariales</taxon>
        <taxon>Bacillariaceae</taxon>
        <taxon>Cylindrotheca</taxon>
    </lineage>
</organism>
<evidence type="ECO:0000313" key="3">
    <source>
        <dbReference type="Proteomes" id="UP001295423"/>
    </source>
</evidence>
<dbReference type="Proteomes" id="UP001295423">
    <property type="component" value="Unassembled WGS sequence"/>
</dbReference>
<keyword evidence="3" id="KW-1185">Reference proteome</keyword>
<feature type="region of interest" description="Disordered" evidence="1">
    <location>
        <begin position="139"/>
        <end position="167"/>
    </location>
</feature>
<protein>
    <submittedName>
        <fullName evidence="2">Uncharacterized protein</fullName>
    </submittedName>
</protein>
<proteinExistence type="predicted"/>
<dbReference type="AlphaFoldDB" id="A0AAD2JKA2"/>
<feature type="compositionally biased region" description="Polar residues" evidence="1">
    <location>
        <begin position="1"/>
        <end position="20"/>
    </location>
</feature>
<feature type="compositionally biased region" description="Acidic residues" evidence="1">
    <location>
        <begin position="144"/>
        <end position="167"/>
    </location>
</feature>
<evidence type="ECO:0000313" key="2">
    <source>
        <dbReference type="EMBL" id="CAJ1956477.1"/>
    </source>
</evidence>
<comment type="caution">
    <text evidence="2">The sequence shown here is derived from an EMBL/GenBank/DDBJ whole genome shotgun (WGS) entry which is preliminary data.</text>
</comment>
<name>A0AAD2JKA2_9STRA</name>
<feature type="compositionally biased region" description="Acidic residues" evidence="1">
    <location>
        <begin position="23"/>
        <end position="55"/>
    </location>
</feature>
<reference evidence="2" key="1">
    <citation type="submission" date="2023-08" db="EMBL/GenBank/DDBJ databases">
        <authorList>
            <person name="Audoor S."/>
            <person name="Bilcke G."/>
        </authorList>
    </citation>
    <scope>NUCLEOTIDE SEQUENCE</scope>
</reference>
<feature type="region of interest" description="Disordered" evidence="1">
    <location>
        <begin position="1"/>
        <end position="55"/>
    </location>
</feature>
<sequence length="167" mass="19131">MGSFSTCRLPSSRITTNPLYATTDDDDDSTSSNNNDDDDDDNDNENDENNQDEDLDAAFYREYQKAKLDKLGWDLPPDQLKAAAESAESEFLKAMKECQSDYENAKEESMDDRDGDALSAADFFLEQIKKEEALEELWNKQQAEDVDDDDEAKDIEESEKQDEDYFQ</sequence>
<evidence type="ECO:0000256" key="1">
    <source>
        <dbReference type="SAM" id="MobiDB-lite"/>
    </source>
</evidence>
<dbReference type="EMBL" id="CAKOGP040001914">
    <property type="protein sequence ID" value="CAJ1956477.1"/>
    <property type="molecule type" value="Genomic_DNA"/>
</dbReference>
<accession>A0AAD2JKA2</accession>
<gene>
    <name evidence="2" type="ORF">CYCCA115_LOCUS16253</name>
</gene>